<dbReference type="SUPFAM" id="SSF49785">
    <property type="entry name" value="Galactose-binding domain-like"/>
    <property type="match status" value="1"/>
</dbReference>
<dbReference type="EMBL" id="CP010904">
    <property type="protein sequence ID" value="AKJ64573.1"/>
    <property type="molecule type" value="Genomic_DNA"/>
</dbReference>
<evidence type="ECO:0000313" key="6">
    <source>
        <dbReference type="EMBL" id="AKJ64573.1"/>
    </source>
</evidence>
<dbReference type="PANTHER" id="PTHR43498">
    <property type="entry name" value="FERREDOXIN:COB-COM HETERODISULFIDE REDUCTASE SUBUNIT A"/>
    <property type="match status" value="1"/>
</dbReference>
<dbReference type="Pfam" id="PF12831">
    <property type="entry name" value="FAD_oxidored"/>
    <property type="match status" value="1"/>
</dbReference>
<dbReference type="GO" id="GO:0046872">
    <property type="term" value="F:metal ion binding"/>
    <property type="evidence" value="ECO:0007669"/>
    <property type="project" value="UniProtKB-KW"/>
</dbReference>
<keyword evidence="3" id="KW-0560">Oxidoreductase</keyword>
<protein>
    <submittedName>
        <fullName evidence="6">Putative FAD-binding dehydrogenase</fullName>
    </submittedName>
</protein>
<reference evidence="7" key="1">
    <citation type="submission" date="2015-02" db="EMBL/GenBank/DDBJ databases">
        <title>Description and complete genome sequence of the first cultured representative of the subdivision 5 of the Verrucomicrobia phylum.</title>
        <authorList>
            <person name="Spring S."/>
            <person name="Bunk B."/>
            <person name="Sproer C."/>
            <person name="Klenk H.-P."/>
        </authorList>
    </citation>
    <scope>NUCLEOTIDE SEQUENCE [LARGE SCALE GENOMIC DNA]</scope>
    <source>
        <strain evidence="7">L21-Fru-AB</strain>
    </source>
</reference>
<gene>
    <name evidence="6" type="ORF">L21SP4_01325</name>
</gene>
<dbReference type="InterPro" id="IPR039650">
    <property type="entry name" value="HdrA-like"/>
</dbReference>
<evidence type="ECO:0000256" key="3">
    <source>
        <dbReference type="ARBA" id="ARBA00023002"/>
    </source>
</evidence>
<keyword evidence="5" id="KW-0411">Iron-sulfur</keyword>
<dbReference type="Gene3D" id="3.50.50.60">
    <property type="entry name" value="FAD/NAD(P)-binding domain"/>
    <property type="match status" value="1"/>
</dbReference>
<sequence>MKPAEVRVDFETISGRRPGRGLLHCTVEADVVVTGAGPAGLCAAIAAARAGRNTALITDRPVFGGSASSEVRVTPSGADHGCWNRYARETGIMEEMSLRLARRTQDGGRWRWLYYDELYFDMVAAEPNLQCFLNTSVCGADVDDTGRIRALKAVQLRSEKAYRFTGSMFIDCSGDGVVGYLAGADFRTGREAKSEFGETWAPEEADSGTMGATLLFSTVDRGHPVPFRAPDWALDVRELRTILDPDYALQRSFYRMPDGTFYGLWWAEYAGEDSVRDDDEVCRHTRRLIYGLWDYIKNSGRFDNVSRLEMDWIGHLPGKRESRRLTGPYVANANDFLEQRRFEDAIGFAGWPVDIHPPKGYRDPAPACTHDYLPGITDIPLRCLYSRNVPNLLFAGRDISVSHEGLGVLRVIATTAVMGQAAGTAASLALETGTDPDGVRREHMAELQRRLARGDQSIIGYRLLEDDDCSRRARVRASSEQPCRIEEGSHWLPLDQAAGLLLPVDQPRIDRIAFRLHAWRPSRVRLRVFSADRPQNYRLHREVASSSTDLKEGDQWVTFDVDAPPGDGLKLFFVFEANPAVMLRYDRTRLTGLLGLQFPEIEDGGGYDTEFVCRPFTPCFRAEPEPRLYAAGNVIDGHLRPHGLPHLWASRPFDVSDPAWLELDLKEARRLGRIELVFNPELNTHRQSIRGEYPVMESGMYPELIRDYDIVADVKGKPVTVVRERGNIGRFRVHTIEPVTAQSLRLVVYATWGCPRAEVFDFRAYG</sequence>
<dbReference type="Gene3D" id="2.60.120.260">
    <property type="entry name" value="Galactose-binding domain-like"/>
    <property type="match status" value="1"/>
</dbReference>
<evidence type="ECO:0000256" key="1">
    <source>
        <dbReference type="ARBA" id="ARBA00022485"/>
    </source>
</evidence>
<dbReference type="InterPro" id="IPR036188">
    <property type="entry name" value="FAD/NAD-bd_sf"/>
</dbReference>
<keyword evidence="2" id="KW-0479">Metal-binding</keyword>
<evidence type="ECO:0000256" key="2">
    <source>
        <dbReference type="ARBA" id="ARBA00022723"/>
    </source>
</evidence>
<organism evidence="6 7">
    <name type="scientific">Kiritimatiella glycovorans</name>
    <dbReference type="NCBI Taxonomy" id="1307763"/>
    <lineage>
        <taxon>Bacteria</taxon>
        <taxon>Pseudomonadati</taxon>
        <taxon>Kiritimatiellota</taxon>
        <taxon>Kiritimatiellia</taxon>
        <taxon>Kiritimatiellales</taxon>
        <taxon>Kiritimatiellaceae</taxon>
        <taxon>Kiritimatiella</taxon>
    </lineage>
</organism>
<dbReference type="RefSeq" id="WP_052881894.1">
    <property type="nucleotide sequence ID" value="NZ_CP010904.1"/>
</dbReference>
<dbReference type="GO" id="GO:0016491">
    <property type="term" value="F:oxidoreductase activity"/>
    <property type="evidence" value="ECO:0007669"/>
    <property type="project" value="UniProtKB-KW"/>
</dbReference>
<proteinExistence type="predicted"/>
<keyword evidence="1" id="KW-0004">4Fe-4S</keyword>
<dbReference type="PANTHER" id="PTHR43498:SF1">
    <property type="entry name" value="COB--COM HETERODISULFIDE REDUCTASE IRON-SULFUR SUBUNIT A"/>
    <property type="match status" value="1"/>
</dbReference>
<dbReference type="SUPFAM" id="SSF51905">
    <property type="entry name" value="FAD/NAD(P)-binding domain"/>
    <property type="match status" value="1"/>
</dbReference>
<evidence type="ECO:0000313" key="7">
    <source>
        <dbReference type="Proteomes" id="UP000035268"/>
    </source>
</evidence>
<evidence type="ECO:0000256" key="4">
    <source>
        <dbReference type="ARBA" id="ARBA00023004"/>
    </source>
</evidence>
<reference evidence="6 7" key="2">
    <citation type="journal article" date="2016" name="ISME J.">
        <title>Characterization of the first cultured representative of Verrucomicrobia subdivision 5 indicates the proposal of a novel phylum.</title>
        <authorList>
            <person name="Spring S."/>
            <person name="Bunk B."/>
            <person name="Sproer C."/>
            <person name="Schumann P."/>
            <person name="Rohde M."/>
            <person name="Tindall B.J."/>
            <person name="Klenk H.P."/>
        </authorList>
    </citation>
    <scope>NUCLEOTIDE SEQUENCE [LARGE SCALE GENOMIC DNA]</scope>
    <source>
        <strain evidence="6 7">L21-Fru-AB</strain>
    </source>
</reference>
<evidence type="ECO:0000256" key="5">
    <source>
        <dbReference type="ARBA" id="ARBA00023014"/>
    </source>
</evidence>
<keyword evidence="7" id="KW-1185">Reference proteome</keyword>
<dbReference type="InterPro" id="IPR008979">
    <property type="entry name" value="Galactose-bd-like_sf"/>
</dbReference>
<name>A0A0G3EE32_9BACT</name>
<dbReference type="STRING" id="1307763.L21SP4_01325"/>
<dbReference type="OrthoDB" id="9780658at2"/>
<dbReference type="AlphaFoldDB" id="A0A0G3EE32"/>
<dbReference type="GO" id="GO:0051539">
    <property type="term" value="F:4 iron, 4 sulfur cluster binding"/>
    <property type="evidence" value="ECO:0007669"/>
    <property type="project" value="UniProtKB-KW"/>
</dbReference>
<accession>A0A0G3EE32</accession>
<dbReference type="Proteomes" id="UP000035268">
    <property type="component" value="Chromosome"/>
</dbReference>
<keyword evidence="4" id="KW-0408">Iron</keyword>
<dbReference type="KEGG" id="vbl:L21SP4_01325"/>